<evidence type="ECO:0000256" key="2">
    <source>
        <dbReference type="ARBA" id="ARBA00006751"/>
    </source>
</evidence>
<evidence type="ECO:0000256" key="5">
    <source>
        <dbReference type="PIRNR" id="PIRNR000477"/>
    </source>
</evidence>
<proteinExistence type="inferred from homology"/>
<dbReference type="InterPro" id="IPR011270">
    <property type="entry name" value="Pur_Nuc_Pase_Ino/Guo-sp"/>
</dbReference>
<protein>
    <recommendedName>
        <fullName evidence="5">Purine nucleoside phosphorylase</fullName>
        <ecNumber evidence="5">2.4.2.1</ecNumber>
    </recommendedName>
    <alternativeName>
        <fullName evidence="5">Inosine-guanosine phosphorylase</fullName>
    </alternativeName>
</protein>
<keyword evidence="3 5" id="KW-0328">Glycosyltransferase</keyword>
<dbReference type="AlphaFoldDB" id="A0A445N2W5"/>
<dbReference type="SUPFAM" id="SSF53167">
    <property type="entry name" value="Purine and uridine phosphorylases"/>
    <property type="match status" value="1"/>
</dbReference>
<dbReference type="EMBL" id="OJIN01000226">
    <property type="protein sequence ID" value="SPD76060.1"/>
    <property type="molecule type" value="Genomic_DNA"/>
</dbReference>
<dbReference type="InterPro" id="IPR035994">
    <property type="entry name" value="Nucleoside_phosphorylase_sf"/>
</dbReference>
<reference evidence="7" key="1">
    <citation type="submission" date="2018-01" db="EMBL/GenBank/DDBJ databases">
        <authorList>
            <person name="Regsiter A."/>
            <person name="William W."/>
        </authorList>
    </citation>
    <scope>NUCLEOTIDE SEQUENCE</scope>
    <source>
        <strain evidence="7">TRIP AH-1</strain>
    </source>
</reference>
<organism evidence="7">
    <name type="scientific">uncultured Desulfobacterium sp</name>
    <dbReference type="NCBI Taxonomy" id="201089"/>
    <lineage>
        <taxon>Bacteria</taxon>
        <taxon>Pseudomonadati</taxon>
        <taxon>Thermodesulfobacteriota</taxon>
        <taxon>Desulfobacteria</taxon>
        <taxon>Desulfobacterales</taxon>
        <taxon>Desulfobacteriaceae</taxon>
        <taxon>Desulfobacterium</taxon>
        <taxon>environmental samples</taxon>
    </lineage>
</organism>
<dbReference type="InterPro" id="IPR000845">
    <property type="entry name" value="Nucleoside_phosphorylase_d"/>
</dbReference>
<gene>
    <name evidence="7" type="primary">punA</name>
    <name evidence="7" type="ORF">PITCH_A800007</name>
</gene>
<evidence type="ECO:0000256" key="4">
    <source>
        <dbReference type="ARBA" id="ARBA00022679"/>
    </source>
</evidence>
<evidence type="ECO:0000256" key="1">
    <source>
        <dbReference type="ARBA" id="ARBA00005058"/>
    </source>
</evidence>
<keyword evidence="4 5" id="KW-0808">Transferase</keyword>
<evidence type="ECO:0000313" key="7">
    <source>
        <dbReference type="EMBL" id="SPD76060.1"/>
    </source>
</evidence>
<name>A0A445N2W5_9BACT</name>
<dbReference type="PANTHER" id="PTHR11904">
    <property type="entry name" value="METHYLTHIOADENOSINE/PURINE NUCLEOSIDE PHOSPHORYLASE"/>
    <property type="match status" value="1"/>
</dbReference>
<comment type="pathway">
    <text evidence="1 5">Purine metabolism; purine nucleoside salvage.</text>
</comment>
<dbReference type="NCBIfam" id="TIGR01697">
    <property type="entry name" value="PNPH-PUNA-XAPA"/>
    <property type="match status" value="1"/>
</dbReference>
<dbReference type="Gene3D" id="3.40.50.1580">
    <property type="entry name" value="Nucleoside phosphorylase domain"/>
    <property type="match status" value="1"/>
</dbReference>
<dbReference type="UniPathway" id="UPA00606"/>
<dbReference type="PANTHER" id="PTHR11904:SF9">
    <property type="entry name" value="PURINE NUCLEOSIDE PHOSPHORYLASE-RELATED"/>
    <property type="match status" value="1"/>
</dbReference>
<evidence type="ECO:0000256" key="3">
    <source>
        <dbReference type="ARBA" id="ARBA00022676"/>
    </source>
</evidence>
<dbReference type="GO" id="GO:0005737">
    <property type="term" value="C:cytoplasm"/>
    <property type="evidence" value="ECO:0007669"/>
    <property type="project" value="TreeGrafter"/>
</dbReference>
<dbReference type="Pfam" id="PF01048">
    <property type="entry name" value="PNP_UDP_1"/>
    <property type="match status" value="1"/>
</dbReference>
<evidence type="ECO:0000259" key="6">
    <source>
        <dbReference type="Pfam" id="PF01048"/>
    </source>
</evidence>
<dbReference type="GO" id="GO:0009116">
    <property type="term" value="P:nucleoside metabolic process"/>
    <property type="evidence" value="ECO:0007669"/>
    <property type="project" value="InterPro"/>
</dbReference>
<feature type="domain" description="Nucleoside phosphorylase" evidence="6">
    <location>
        <begin position="22"/>
        <end position="267"/>
    </location>
</feature>
<dbReference type="CDD" id="cd09009">
    <property type="entry name" value="PNP-EcPNPII_like"/>
    <property type="match status" value="1"/>
</dbReference>
<accession>A0A445N2W5</accession>
<dbReference type="InterPro" id="IPR011268">
    <property type="entry name" value="Purine_phosphorylase"/>
</dbReference>
<dbReference type="PIRSF" id="PIRSF000477">
    <property type="entry name" value="PurNPase"/>
    <property type="match status" value="1"/>
</dbReference>
<comment type="function">
    <text evidence="5">The purine nucleoside phosphorylases catalyze the phosphorolytic breakdown of the N-glycosidic bond in the beta-(deoxy)ribonucleoside molecules, with the formation of the corresponding free purine bases and pentose-1-phosphate.</text>
</comment>
<comment type="similarity">
    <text evidence="2 5">Belongs to the PNP/MTAP phosphorylase family.</text>
</comment>
<dbReference type="NCBIfam" id="TIGR01700">
    <property type="entry name" value="PNPH"/>
    <property type="match status" value="1"/>
</dbReference>
<dbReference type="NCBIfam" id="NF006054">
    <property type="entry name" value="PRK08202.1"/>
    <property type="match status" value="1"/>
</dbReference>
<dbReference type="GO" id="GO:0004731">
    <property type="term" value="F:purine-nucleoside phosphorylase activity"/>
    <property type="evidence" value="ECO:0007669"/>
    <property type="project" value="UniProtKB-EC"/>
</dbReference>
<dbReference type="EC" id="2.4.2.1" evidence="5"/>
<sequence>MIEKLKESTRFLRSQLGKKPEIGMITGTGLGSLTQGLSKPLRIPYEDIPNFPRSTTQGHAGELVFGMIAGKTVVAMDGRFHMYEGYSAEEVTFPVRVLAMLGIQILLISSAAGGLNPQFDKGDLMIVSDHINLTGANPLIGPNLNELGPRFPDMSKAYDSGLILLGKKIALDLKIPLRQGVYAGVLGPSLETPAETRFFRNIGADAVGMSTVLEAIVAVHCGLRIMAIVVLTNINLSDCMEKTTIEEVIASAQQSGKTLSLLWEKIIGGISA</sequence>